<reference evidence="2 3" key="1">
    <citation type="submission" date="2017-08" db="EMBL/GenBank/DDBJ databases">
        <title>Mesorhizobium wenxinae sp. nov., a novel rhizobial species isolated from root nodules of chickpea (Cicer arietinum L.).</title>
        <authorList>
            <person name="Zhang J."/>
        </authorList>
    </citation>
    <scope>NUCLEOTIDE SEQUENCE [LARGE SCALE GENOMIC DNA]</scope>
    <source>
        <strain evidence="2 3">SDW018</strain>
    </source>
</reference>
<organism evidence="2 3">
    <name type="scientific">Mesorhizobium temperatum</name>
    <dbReference type="NCBI Taxonomy" id="241416"/>
    <lineage>
        <taxon>Bacteria</taxon>
        <taxon>Pseudomonadati</taxon>
        <taxon>Pseudomonadota</taxon>
        <taxon>Alphaproteobacteria</taxon>
        <taxon>Hyphomicrobiales</taxon>
        <taxon>Phyllobacteriaceae</taxon>
        <taxon>Mesorhizobium</taxon>
    </lineage>
</organism>
<feature type="transmembrane region" description="Helical" evidence="1">
    <location>
        <begin position="6"/>
        <end position="24"/>
    </location>
</feature>
<keyword evidence="1" id="KW-0812">Transmembrane</keyword>
<evidence type="ECO:0000313" key="2">
    <source>
        <dbReference type="EMBL" id="PAQ11018.1"/>
    </source>
</evidence>
<keyword evidence="1" id="KW-1133">Transmembrane helix</keyword>
<gene>
    <name evidence="2" type="ORF">CIT26_06965</name>
</gene>
<dbReference type="AlphaFoldDB" id="A0A271LV32"/>
<feature type="transmembrane region" description="Helical" evidence="1">
    <location>
        <begin position="85"/>
        <end position="105"/>
    </location>
</feature>
<proteinExistence type="predicted"/>
<keyword evidence="3" id="KW-1185">Reference proteome</keyword>
<evidence type="ECO:0000313" key="3">
    <source>
        <dbReference type="Proteomes" id="UP000216442"/>
    </source>
</evidence>
<protein>
    <submittedName>
        <fullName evidence="2">Uncharacterized protein</fullName>
    </submittedName>
</protein>
<keyword evidence="1" id="KW-0472">Membrane</keyword>
<name>A0A271LV32_9HYPH</name>
<dbReference type="EMBL" id="NPKJ01000022">
    <property type="protein sequence ID" value="PAQ11018.1"/>
    <property type="molecule type" value="Genomic_DNA"/>
</dbReference>
<accession>A0A271LV32</accession>
<evidence type="ECO:0000256" key="1">
    <source>
        <dbReference type="SAM" id="Phobius"/>
    </source>
</evidence>
<dbReference type="Proteomes" id="UP000216442">
    <property type="component" value="Unassembled WGS sequence"/>
</dbReference>
<dbReference type="RefSeq" id="WP_095491875.1">
    <property type="nucleotide sequence ID" value="NZ_NPKJ01000022.1"/>
</dbReference>
<sequence>MLRAAFKAAWLLLIAILAATIVPIRKRPIQAMAGWLHPRKLVETVDCGDAPSAPTAPPALLLIGVAPLNDAVLMFWSAWEVPIDLIANVFAGAWAAGVLAAIWYVRMRPSPPIAESQQDRDLREWLGGQL</sequence>
<comment type="caution">
    <text evidence="2">The sequence shown here is derived from an EMBL/GenBank/DDBJ whole genome shotgun (WGS) entry which is preliminary data.</text>
</comment>